<comment type="caution">
    <text evidence="2">The sequence shown here is derived from an EMBL/GenBank/DDBJ whole genome shotgun (WGS) entry which is preliminary data.</text>
</comment>
<dbReference type="InterPro" id="IPR007138">
    <property type="entry name" value="ABM_dom"/>
</dbReference>
<organism evidence="2 3">
    <name type="scientific">Desulfotignum balticum</name>
    <dbReference type="NCBI Taxonomy" id="115781"/>
    <lineage>
        <taxon>Bacteria</taxon>
        <taxon>Pseudomonadati</taxon>
        <taxon>Thermodesulfobacteriota</taxon>
        <taxon>Desulfobacteria</taxon>
        <taxon>Desulfobacterales</taxon>
        <taxon>Desulfobacteraceae</taxon>
        <taxon>Desulfotignum</taxon>
    </lineage>
</organism>
<reference evidence="2" key="1">
    <citation type="submission" date="2020-07" db="EMBL/GenBank/DDBJ databases">
        <title>Severe corrosion of carbon steel in oil field produced water can be linked to methanogenic archaea containing a special type of NiFe hydrogenase.</title>
        <authorList>
            <person name="Lahme S."/>
            <person name="Mand J."/>
            <person name="Longwell J."/>
            <person name="Smith R."/>
            <person name="Enning D."/>
        </authorList>
    </citation>
    <scope>NUCLEOTIDE SEQUENCE</scope>
    <source>
        <strain evidence="2">MIC098Bin6</strain>
    </source>
</reference>
<gene>
    <name evidence="2" type="ORF">H0S81_09590</name>
</gene>
<evidence type="ECO:0000259" key="1">
    <source>
        <dbReference type="PROSITE" id="PS51725"/>
    </source>
</evidence>
<evidence type="ECO:0000313" key="2">
    <source>
        <dbReference type="EMBL" id="MBG0780159.1"/>
    </source>
</evidence>
<dbReference type="EMBL" id="JACCQK010000602">
    <property type="protein sequence ID" value="MBG0780159.1"/>
    <property type="molecule type" value="Genomic_DNA"/>
</dbReference>
<dbReference type="PROSITE" id="PS51725">
    <property type="entry name" value="ABM"/>
    <property type="match status" value="1"/>
</dbReference>
<dbReference type="SUPFAM" id="SSF54909">
    <property type="entry name" value="Dimeric alpha+beta barrel"/>
    <property type="match status" value="1"/>
</dbReference>
<protein>
    <submittedName>
        <fullName evidence="2">Antibiotic biosynthesis monooxygenase</fullName>
    </submittedName>
</protein>
<dbReference type="Pfam" id="PF03992">
    <property type="entry name" value="ABM"/>
    <property type="match status" value="1"/>
</dbReference>
<dbReference type="AlphaFoldDB" id="A0A931CYQ7"/>
<dbReference type="InterPro" id="IPR011008">
    <property type="entry name" value="Dimeric_a/b-barrel"/>
</dbReference>
<feature type="domain" description="ABM" evidence="1">
    <location>
        <begin position="3"/>
        <end position="93"/>
    </location>
</feature>
<accession>A0A931CYQ7</accession>
<dbReference type="Gene3D" id="3.30.70.100">
    <property type="match status" value="1"/>
</dbReference>
<keyword evidence="2" id="KW-0560">Oxidoreductase</keyword>
<sequence>MSVCVIIQRKVEDKKIASQLAPLIVRLRSQASIQPGYITDQSFASLDSEGEYLVVSTWDSMDSWNNWKNSEQRQSIQKQITALIGEETVYRYYEPVVGGIIPRFEAAV</sequence>
<keyword evidence="2" id="KW-0503">Monooxygenase</keyword>
<proteinExistence type="predicted"/>
<evidence type="ECO:0000313" key="3">
    <source>
        <dbReference type="Proteomes" id="UP000706172"/>
    </source>
</evidence>
<dbReference type="Proteomes" id="UP000706172">
    <property type="component" value="Unassembled WGS sequence"/>
</dbReference>
<name>A0A931CYQ7_9BACT</name>
<dbReference type="GO" id="GO:0004497">
    <property type="term" value="F:monooxygenase activity"/>
    <property type="evidence" value="ECO:0007669"/>
    <property type="project" value="UniProtKB-KW"/>
</dbReference>